<reference evidence="1" key="1">
    <citation type="journal article" date="2015" name="Nature">
        <title>Complex archaea that bridge the gap between prokaryotes and eukaryotes.</title>
        <authorList>
            <person name="Spang A."/>
            <person name="Saw J.H."/>
            <person name="Jorgensen S.L."/>
            <person name="Zaremba-Niedzwiedzka K."/>
            <person name="Martijn J."/>
            <person name="Lind A.E."/>
            <person name="van Eijk R."/>
            <person name="Schleper C."/>
            <person name="Guy L."/>
            <person name="Ettema T.J."/>
        </authorList>
    </citation>
    <scope>NUCLEOTIDE SEQUENCE</scope>
</reference>
<protein>
    <submittedName>
        <fullName evidence="1">Uncharacterized protein</fullName>
    </submittedName>
</protein>
<comment type="caution">
    <text evidence="1">The sequence shown here is derived from an EMBL/GenBank/DDBJ whole genome shotgun (WGS) entry which is preliminary data.</text>
</comment>
<gene>
    <name evidence="1" type="ORF">LCGC14_2774110</name>
</gene>
<sequence>MEYWWRYPIVSGAKAQSGQSGQSDIATAIAEAFPSPDLEHVIPYAVPTVPGVPQLSEEDERLVEGVNRQTANIVTQIKAVVDGATNAFFIWGPGGHGKAHV</sequence>
<accession>A0A0F9BLW7</accession>
<name>A0A0F9BLW7_9ZZZZ</name>
<dbReference type="EMBL" id="LAZR01051346">
    <property type="protein sequence ID" value="KKK85356.1"/>
    <property type="molecule type" value="Genomic_DNA"/>
</dbReference>
<feature type="non-terminal residue" evidence="1">
    <location>
        <position position="101"/>
    </location>
</feature>
<proteinExistence type="predicted"/>
<dbReference type="AlphaFoldDB" id="A0A0F9BLW7"/>
<organism evidence="1">
    <name type="scientific">marine sediment metagenome</name>
    <dbReference type="NCBI Taxonomy" id="412755"/>
    <lineage>
        <taxon>unclassified sequences</taxon>
        <taxon>metagenomes</taxon>
        <taxon>ecological metagenomes</taxon>
    </lineage>
</organism>
<evidence type="ECO:0000313" key="1">
    <source>
        <dbReference type="EMBL" id="KKK85356.1"/>
    </source>
</evidence>